<keyword evidence="5" id="KW-1003">Cell membrane</keyword>
<evidence type="ECO:0000256" key="3">
    <source>
        <dbReference type="ARBA" id="ARBA00022989"/>
    </source>
</evidence>
<evidence type="ECO:0000313" key="8">
    <source>
        <dbReference type="Proteomes" id="UP001629953"/>
    </source>
</evidence>
<proteinExistence type="inferred from homology"/>
<dbReference type="PANTHER" id="PTHR43027:SF2">
    <property type="entry name" value="TRANSPORT PERMEASE PROTEIN"/>
    <property type="match status" value="1"/>
</dbReference>
<comment type="subcellular location">
    <subcellularLocation>
        <location evidence="5">Cell inner membrane</location>
        <topology evidence="5">Multi-pass membrane protein</topology>
    </subcellularLocation>
    <subcellularLocation>
        <location evidence="1">Membrane</location>
        <topology evidence="1">Multi-pass membrane protein</topology>
    </subcellularLocation>
</comment>
<evidence type="ECO:0000313" key="7">
    <source>
        <dbReference type="EMBL" id="MFM2484397.1"/>
    </source>
</evidence>
<evidence type="ECO:0000259" key="6">
    <source>
        <dbReference type="PROSITE" id="PS51012"/>
    </source>
</evidence>
<keyword evidence="5" id="KW-0813">Transport</keyword>
<feature type="transmembrane region" description="Helical" evidence="5">
    <location>
        <begin position="221"/>
        <end position="243"/>
    </location>
</feature>
<gene>
    <name evidence="7" type="ORF">ABUE30_04835</name>
</gene>
<name>A0ABW9G492_9GAMM</name>
<dbReference type="InterPro" id="IPR052902">
    <property type="entry name" value="ABC-2_transporter"/>
</dbReference>
<feature type="transmembrane region" description="Helical" evidence="5">
    <location>
        <begin position="186"/>
        <end position="209"/>
    </location>
</feature>
<evidence type="ECO:0000256" key="2">
    <source>
        <dbReference type="ARBA" id="ARBA00022692"/>
    </source>
</evidence>
<feature type="transmembrane region" description="Helical" evidence="5">
    <location>
        <begin position="310"/>
        <end position="331"/>
    </location>
</feature>
<feature type="transmembrane region" description="Helical" evidence="5">
    <location>
        <begin position="21"/>
        <end position="41"/>
    </location>
</feature>
<feature type="domain" description="ABC transmembrane type-2" evidence="6">
    <location>
        <begin position="108"/>
        <end position="334"/>
    </location>
</feature>
<comment type="similarity">
    <text evidence="5">Belongs to the ABC-2 integral membrane protein family.</text>
</comment>
<dbReference type="PROSITE" id="PS51012">
    <property type="entry name" value="ABC_TM2"/>
    <property type="match status" value="1"/>
</dbReference>
<accession>A0ABW9G492</accession>
<dbReference type="InterPro" id="IPR047817">
    <property type="entry name" value="ABC2_TM_bact-type"/>
</dbReference>
<keyword evidence="8" id="KW-1185">Reference proteome</keyword>
<dbReference type="InterPro" id="IPR013525">
    <property type="entry name" value="ABC2_TM"/>
</dbReference>
<dbReference type="EMBL" id="JBEQCT010000002">
    <property type="protein sequence ID" value="MFM2484397.1"/>
    <property type="molecule type" value="Genomic_DNA"/>
</dbReference>
<sequence length="334" mass="38128">MWQRIWAIFHARTLEGIRDRSSLAWNILFPLALLVGFSLFFSGRGQVQYQIGVIGKQVETPVWQDLWQMPYLSFDHYSDAKTAQLHLARHQLDLLVDPSHQRYWVNPKSPKSMMAEKVLQGLVHQPLSRAQLASRPIRYIDWFLPGVLGMNVMFSGLWGVGYSIVRYRKNGVLKRLSATPVQPIEFLLAQVLSRLVLMMVVTVVLFVAATTLLHLTMRGNLVLLFGIFTLGGASMISLGLLIASRSQSEELTSGLVNLISWPMMFLSQVWFSLEGAPHWLKWVADLLPLTQIIRSARQEMLYGTMTSHDWLGLVYVIAFTSVCLIVGAWRFRWR</sequence>
<organism evidence="7 8">
    <name type="scientific">Celerinatantimonas yamalensis</name>
    <dbReference type="NCBI Taxonomy" id="559956"/>
    <lineage>
        <taxon>Bacteria</taxon>
        <taxon>Pseudomonadati</taxon>
        <taxon>Pseudomonadota</taxon>
        <taxon>Gammaproteobacteria</taxon>
        <taxon>Celerinatantimonadaceae</taxon>
        <taxon>Celerinatantimonas</taxon>
    </lineage>
</organism>
<evidence type="ECO:0000256" key="1">
    <source>
        <dbReference type="ARBA" id="ARBA00004141"/>
    </source>
</evidence>
<dbReference type="Pfam" id="PF01061">
    <property type="entry name" value="ABC2_membrane"/>
    <property type="match status" value="1"/>
</dbReference>
<reference evidence="7 8" key="1">
    <citation type="journal article" date="2013" name="Int. J. Syst. Evol. Microbiol.">
        <title>Celerinatantimonas yamalensis sp. nov., a cold-adapted diazotrophic bacterium from a cold permafrost brine.</title>
        <authorList>
            <person name="Shcherbakova V."/>
            <person name="Chuvilskaya N."/>
            <person name="Rivkina E."/>
            <person name="Demidov N."/>
            <person name="Uchaeva V."/>
            <person name="Suetin S."/>
            <person name="Suzina N."/>
            <person name="Gilichinsky D."/>
        </authorList>
    </citation>
    <scope>NUCLEOTIDE SEQUENCE [LARGE SCALE GENOMIC DNA]</scope>
    <source>
        <strain evidence="7 8">C7</strain>
    </source>
</reference>
<evidence type="ECO:0000256" key="4">
    <source>
        <dbReference type="ARBA" id="ARBA00023136"/>
    </source>
</evidence>
<protein>
    <recommendedName>
        <fullName evidence="5">Transport permease protein</fullName>
    </recommendedName>
</protein>
<feature type="transmembrane region" description="Helical" evidence="5">
    <location>
        <begin position="142"/>
        <end position="165"/>
    </location>
</feature>
<comment type="caution">
    <text evidence="7">The sequence shown here is derived from an EMBL/GenBank/DDBJ whole genome shotgun (WGS) entry which is preliminary data.</text>
</comment>
<evidence type="ECO:0000256" key="5">
    <source>
        <dbReference type="RuleBase" id="RU361157"/>
    </source>
</evidence>
<dbReference type="PANTHER" id="PTHR43027">
    <property type="entry name" value="DOXORUBICIN RESISTANCE ABC TRANSPORTER PERMEASE PROTEIN DRRC-RELATED"/>
    <property type="match status" value="1"/>
</dbReference>
<keyword evidence="4 5" id="KW-0472">Membrane</keyword>
<dbReference type="RefSeq" id="WP_408622577.1">
    <property type="nucleotide sequence ID" value="NZ_JBEQCT010000002.1"/>
</dbReference>
<feature type="transmembrane region" description="Helical" evidence="5">
    <location>
        <begin position="255"/>
        <end position="273"/>
    </location>
</feature>
<keyword evidence="2 5" id="KW-0812">Transmembrane</keyword>
<dbReference type="Proteomes" id="UP001629953">
    <property type="component" value="Unassembled WGS sequence"/>
</dbReference>
<keyword evidence="3 5" id="KW-1133">Transmembrane helix</keyword>